<comment type="similarity">
    <text evidence="9">Belongs to the TatB family.</text>
</comment>
<accession>A0ABW5DNB6</accession>
<gene>
    <name evidence="9 11" type="primary">tatB</name>
    <name evidence="11" type="ORF">ACFSM5_06940</name>
</gene>
<evidence type="ECO:0000256" key="1">
    <source>
        <dbReference type="ARBA" id="ARBA00004167"/>
    </source>
</evidence>
<feature type="compositionally biased region" description="Pro residues" evidence="10">
    <location>
        <begin position="100"/>
        <end position="113"/>
    </location>
</feature>
<dbReference type="InterPro" id="IPR018448">
    <property type="entry name" value="TatB"/>
</dbReference>
<evidence type="ECO:0000313" key="12">
    <source>
        <dbReference type="Proteomes" id="UP001597295"/>
    </source>
</evidence>
<dbReference type="Proteomes" id="UP001597295">
    <property type="component" value="Unassembled WGS sequence"/>
</dbReference>
<dbReference type="PANTHER" id="PTHR33162">
    <property type="entry name" value="SEC-INDEPENDENT PROTEIN TRANSLOCASE PROTEIN TATA, CHLOROPLASTIC"/>
    <property type="match status" value="1"/>
</dbReference>
<keyword evidence="5 9" id="KW-0653">Protein transport</keyword>
<keyword evidence="4 9" id="KW-0812">Transmembrane</keyword>
<keyword evidence="12" id="KW-1185">Reference proteome</keyword>
<sequence>MFDLAWSEILVIGVVALVVIGPKDLPVLLRSVGQWIRKARSLASEFQSGIDQMARDAEIADLRKQVEQAKDLASGKIVETQNLIDPEGEIRRMLEASPVTPVPPPEFDPPTTPEGPELPQSDVPQTVVETAEPVIAAEEPTEPKPTRKRAKKETPPDSEEPTVG</sequence>
<dbReference type="EMBL" id="JBHUIP010000004">
    <property type="protein sequence ID" value="MFD2262618.1"/>
    <property type="molecule type" value="Genomic_DNA"/>
</dbReference>
<keyword evidence="7 9" id="KW-0811">Translocation</keyword>
<evidence type="ECO:0000256" key="5">
    <source>
        <dbReference type="ARBA" id="ARBA00022927"/>
    </source>
</evidence>
<dbReference type="HAMAP" id="MF_00237">
    <property type="entry name" value="TatB"/>
    <property type="match status" value="1"/>
</dbReference>
<organism evidence="11 12">
    <name type="scientific">Lacibacterium aquatile</name>
    <dbReference type="NCBI Taxonomy" id="1168082"/>
    <lineage>
        <taxon>Bacteria</taxon>
        <taxon>Pseudomonadati</taxon>
        <taxon>Pseudomonadota</taxon>
        <taxon>Alphaproteobacteria</taxon>
        <taxon>Rhodospirillales</taxon>
        <taxon>Rhodospirillaceae</taxon>
    </lineage>
</organism>
<feature type="region of interest" description="Disordered" evidence="10">
    <location>
        <begin position="83"/>
        <end position="164"/>
    </location>
</feature>
<dbReference type="PRINTS" id="PR01506">
    <property type="entry name" value="TATBPROTEIN"/>
</dbReference>
<dbReference type="NCBIfam" id="TIGR01410">
    <property type="entry name" value="tatB"/>
    <property type="match status" value="1"/>
</dbReference>
<evidence type="ECO:0000256" key="2">
    <source>
        <dbReference type="ARBA" id="ARBA00022448"/>
    </source>
</evidence>
<keyword evidence="6 9" id="KW-1133">Transmembrane helix</keyword>
<comment type="subcellular location">
    <subcellularLocation>
        <location evidence="9">Cell membrane</location>
        <topology evidence="9">Single-pass membrane protein</topology>
    </subcellularLocation>
    <subcellularLocation>
        <location evidence="1">Membrane</location>
        <topology evidence="1">Single-pass membrane protein</topology>
    </subcellularLocation>
</comment>
<evidence type="ECO:0000256" key="8">
    <source>
        <dbReference type="ARBA" id="ARBA00023136"/>
    </source>
</evidence>
<reference evidence="12" key="1">
    <citation type="journal article" date="2019" name="Int. J. Syst. Evol. Microbiol.">
        <title>The Global Catalogue of Microorganisms (GCM) 10K type strain sequencing project: providing services to taxonomists for standard genome sequencing and annotation.</title>
        <authorList>
            <consortium name="The Broad Institute Genomics Platform"/>
            <consortium name="The Broad Institute Genome Sequencing Center for Infectious Disease"/>
            <person name="Wu L."/>
            <person name="Ma J."/>
        </authorList>
    </citation>
    <scope>NUCLEOTIDE SEQUENCE [LARGE SCALE GENOMIC DNA]</scope>
    <source>
        <strain evidence="12">CGMCC 1.19062</strain>
    </source>
</reference>
<dbReference type="Pfam" id="PF02416">
    <property type="entry name" value="TatA_B_E"/>
    <property type="match status" value="1"/>
</dbReference>
<evidence type="ECO:0000256" key="10">
    <source>
        <dbReference type="SAM" id="MobiDB-lite"/>
    </source>
</evidence>
<dbReference type="RefSeq" id="WP_379875575.1">
    <property type="nucleotide sequence ID" value="NZ_JBHUIP010000004.1"/>
</dbReference>
<evidence type="ECO:0000256" key="3">
    <source>
        <dbReference type="ARBA" id="ARBA00022475"/>
    </source>
</evidence>
<comment type="caution">
    <text evidence="11">The sequence shown here is derived from an EMBL/GenBank/DDBJ whole genome shotgun (WGS) entry which is preliminary data.</text>
</comment>
<keyword evidence="3 9" id="KW-1003">Cell membrane</keyword>
<evidence type="ECO:0000256" key="4">
    <source>
        <dbReference type="ARBA" id="ARBA00022692"/>
    </source>
</evidence>
<evidence type="ECO:0000256" key="6">
    <source>
        <dbReference type="ARBA" id="ARBA00022989"/>
    </source>
</evidence>
<dbReference type="InterPro" id="IPR003369">
    <property type="entry name" value="TatA/B/E"/>
</dbReference>
<evidence type="ECO:0000256" key="9">
    <source>
        <dbReference type="HAMAP-Rule" id="MF_00237"/>
    </source>
</evidence>
<evidence type="ECO:0000313" key="11">
    <source>
        <dbReference type="EMBL" id="MFD2262618.1"/>
    </source>
</evidence>
<keyword evidence="8 9" id="KW-0472">Membrane</keyword>
<proteinExistence type="inferred from homology"/>
<comment type="subunit">
    <text evidence="9">The Tat system comprises two distinct complexes: a TatABC complex, containing multiple copies of TatA, TatB and TatC subunits, and a separate TatA complex, containing only TatA subunits. Substrates initially bind to the TatABC complex, which probably triggers association of the separate TatA complex to form the active translocon.</text>
</comment>
<dbReference type="Gene3D" id="1.20.5.3310">
    <property type="match status" value="1"/>
</dbReference>
<name>A0ABW5DNB6_9PROT</name>
<dbReference type="PANTHER" id="PTHR33162:SF1">
    <property type="entry name" value="SEC-INDEPENDENT PROTEIN TRANSLOCASE PROTEIN TATA, CHLOROPLASTIC"/>
    <property type="match status" value="1"/>
</dbReference>
<evidence type="ECO:0000256" key="7">
    <source>
        <dbReference type="ARBA" id="ARBA00023010"/>
    </source>
</evidence>
<protein>
    <recommendedName>
        <fullName evidence="9">Sec-independent protein translocase protein TatB</fullName>
    </recommendedName>
</protein>
<keyword evidence="2 9" id="KW-0813">Transport</keyword>
<comment type="function">
    <text evidence="9">Part of the twin-arginine translocation (Tat) system that transports large folded proteins containing a characteristic twin-arginine motif in their signal peptide across membranes. Together with TatC, TatB is part of a receptor directly interacting with Tat signal peptides. TatB may form an oligomeric binding site that transiently accommodates folded Tat precursor proteins before their translocation.</text>
</comment>